<dbReference type="InterPro" id="IPR036259">
    <property type="entry name" value="MFS_trans_sf"/>
</dbReference>
<dbReference type="Pfam" id="PF07690">
    <property type="entry name" value="MFS_1"/>
    <property type="match status" value="1"/>
</dbReference>
<dbReference type="Gene3D" id="1.20.1250.20">
    <property type="entry name" value="MFS general substrate transporter like domains"/>
    <property type="match status" value="1"/>
</dbReference>
<keyword evidence="5 6" id="KW-0472">Membrane</keyword>
<feature type="transmembrane region" description="Helical" evidence="6">
    <location>
        <begin position="201"/>
        <end position="223"/>
    </location>
</feature>
<dbReference type="InterPro" id="IPR050189">
    <property type="entry name" value="MFS_Efflux_Transporters"/>
</dbReference>
<evidence type="ECO:0000313" key="9">
    <source>
        <dbReference type="Proteomes" id="UP000588068"/>
    </source>
</evidence>
<feature type="domain" description="Major facilitator superfamily (MFS) profile" evidence="7">
    <location>
        <begin position="5"/>
        <end position="378"/>
    </location>
</feature>
<dbReference type="SUPFAM" id="SSF103473">
    <property type="entry name" value="MFS general substrate transporter"/>
    <property type="match status" value="1"/>
</dbReference>
<dbReference type="GO" id="GO:0005886">
    <property type="term" value="C:plasma membrane"/>
    <property type="evidence" value="ECO:0007669"/>
    <property type="project" value="UniProtKB-SubCell"/>
</dbReference>
<dbReference type="EMBL" id="JACHHZ010000001">
    <property type="protein sequence ID" value="MBB6091749.1"/>
    <property type="molecule type" value="Genomic_DNA"/>
</dbReference>
<evidence type="ECO:0000259" key="7">
    <source>
        <dbReference type="PROSITE" id="PS50850"/>
    </source>
</evidence>
<gene>
    <name evidence="8" type="ORF">HNQ60_000595</name>
</gene>
<evidence type="ECO:0000256" key="3">
    <source>
        <dbReference type="ARBA" id="ARBA00022692"/>
    </source>
</evidence>
<dbReference type="InterPro" id="IPR001958">
    <property type="entry name" value="Tet-R_TetA/multi-R_MdtG-like"/>
</dbReference>
<dbReference type="InterPro" id="IPR020846">
    <property type="entry name" value="MFS_dom"/>
</dbReference>
<feature type="transmembrane region" description="Helical" evidence="6">
    <location>
        <begin position="315"/>
        <end position="336"/>
    </location>
</feature>
<feature type="transmembrane region" description="Helical" evidence="6">
    <location>
        <begin position="161"/>
        <end position="180"/>
    </location>
</feature>
<keyword evidence="2" id="KW-1003">Cell membrane</keyword>
<protein>
    <submittedName>
        <fullName evidence="8">Putative MFS family arabinose efflux permease</fullName>
    </submittedName>
</protein>
<sequence length="386" mass="40193">MPSSRLIALIAGNFFVATSFMSVGGLLDEIATSLQISIEKAGLLIAAFGISAAICAPVLATVGSHIDRRRLLTASMAVCALANLATALGHSYDQLLWARVLAAVTSAVYTPQVAATVSMLVPESERAPTLGKLMVGWAIGSVIGNPLSVMIGSSFGWRASFVFIGLSSAVIAVFVWFSIPKGVRVPPLSLERWYQVFKSPALRWLTAATALTNVGSSVMFSFLAPVMKAVQGVTGATLAALFFVSGVGGLIGNVLSVRLVRKIGAANVAYKCNVVAAIMLALWPLASHWLVLIFVVQFLWSLGGAGFPAVQQARLVAVAPVLAAATIALNSSVTYLGGSAGATIGSTAWTLLSPRFIPWVGLVFILAALVCSVKGERASRELEGTS</sequence>
<reference evidence="8 9" key="1">
    <citation type="submission" date="2020-08" db="EMBL/GenBank/DDBJ databases">
        <title>Genomic Encyclopedia of Type Strains, Phase IV (KMG-IV): sequencing the most valuable type-strain genomes for metagenomic binning, comparative biology and taxonomic classification.</title>
        <authorList>
            <person name="Goeker M."/>
        </authorList>
    </citation>
    <scope>NUCLEOTIDE SEQUENCE [LARGE SCALE GENOMIC DNA]</scope>
    <source>
        <strain evidence="8 9">DSM 26723</strain>
    </source>
</reference>
<accession>A0A841HH46</accession>
<feature type="transmembrane region" description="Helical" evidence="6">
    <location>
        <begin position="133"/>
        <end position="155"/>
    </location>
</feature>
<dbReference type="CDD" id="cd17324">
    <property type="entry name" value="MFS_NepI_like"/>
    <property type="match status" value="1"/>
</dbReference>
<evidence type="ECO:0000256" key="1">
    <source>
        <dbReference type="ARBA" id="ARBA00004651"/>
    </source>
</evidence>
<name>A0A841HH46_9GAMM</name>
<keyword evidence="3 6" id="KW-0812">Transmembrane</keyword>
<feature type="transmembrane region" description="Helical" evidence="6">
    <location>
        <begin position="96"/>
        <end position="121"/>
    </location>
</feature>
<evidence type="ECO:0000256" key="4">
    <source>
        <dbReference type="ARBA" id="ARBA00022989"/>
    </source>
</evidence>
<dbReference type="PANTHER" id="PTHR43124:SF10">
    <property type="entry name" value="PURINE EFFLUX PUMP PBUE"/>
    <property type="match status" value="1"/>
</dbReference>
<feature type="transmembrane region" description="Helical" evidence="6">
    <location>
        <begin position="41"/>
        <end position="59"/>
    </location>
</feature>
<dbReference type="PROSITE" id="PS50850">
    <property type="entry name" value="MFS"/>
    <property type="match status" value="1"/>
</dbReference>
<comment type="caution">
    <text evidence="8">The sequence shown here is derived from an EMBL/GenBank/DDBJ whole genome shotgun (WGS) entry which is preliminary data.</text>
</comment>
<dbReference type="RefSeq" id="WP_184329529.1">
    <property type="nucleotide sequence ID" value="NZ_JACHHZ010000001.1"/>
</dbReference>
<keyword evidence="9" id="KW-1185">Reference proteome</keyword>
<dbReference type="PRINTS" id="PR01035">
    <property type="entry name" value="TCRTETA"/>
</dbReference>
<proteinExistence type="predicted"/>
<keyword evidence="4 6" id="KW-1133">Transmembrane helix</keyword>
<dbReference type="InterPro" id="IPR011701">
    <property type="entry name" value="MFS"/>
</dbReference>
<dbReference type="Proteomes" id="UP000588068">
    <property type="component" value="Unassembled WGS sequence"/>
</dbReference>
<dbReference type="AlphaFoldDB" id="A0A841HH46"/>
<evidence type="ECO:0000256" key="2">
    <source>
        <dbReference type="ARBA" id="ARBA00022475"/>
    </source>
</evidence>
<dbReference type="GO" id="GO:0022857">
    <property type="term" value="F:transmembrane transporter activity"/>
    <property type="evidence" value="ECO:0007669"/>
    <property type="project" value="InterPro"/>
</dbReference>
<feature type="transmembrane region" description="Helical" evidence="6">
    <location>
        <begin position="356"/>
        <end position="373"/>
    </location>
</feature>
<evidence type="ECO:0000313" key="8">
    <source>
        <dbReference type="EMBL" id="MBB6091749.1"/>
    </source>
</evidence>
<evidence type="ECO:0000256" key="6">
    <source>
        <dbReference type="SAM" id="Phobius"/>
    </source>
</evidence>
<evidence type="ECO:0000256" key="5">
    <source>
        <dbReference type="ARBA" id="ARBA00023136"/>
    </source>
</evidence>
<feature type="transmembrane region" description="Helical" evidence="6">
    <location>
        <begin position="229"/>
        <end position="251"/>
    </location>
</feature>
<feature type="transmembrane region" description="Helical" evidence="6">
    <location>
        <begin position="71"/>
        <end position="90"/>
    </location>
</feature>
<comment type="subcellular location">
    <subcellularLocation>
        <location evidence="1">Cell membrane</location>
        <topology evidence="1">Multi-pass membrane protein</topology>
    </subcellularLocation>
</comment>
<feature type="transmembrane region" description="Helical" evidence="6">
    <location>
        <begin position="7"/>
        <end position="26"/>
    </location>
</feature>
<organism evidence="8 9">
    <name type="scientific">Povalibacter uvarum</name>
    <dbReference type="NCBI Taxonomy" id="732238"/>
    <lineage>
        <taxon>Bacteria</taxon>
        <taxon>Pseudomonadati</taxon>
        <taxon>Pseudomonadota</taxon>
        <taxon>Gammaproteobacteria</taxon>
        <taxon>Steroidobacterales</taxon>
        <taxon>Steroidobacteraceae</taxon>
        <taxon>Povalibacter</taxon>
    </lineage>
</organism>
<dbReference type="PANTHER" id="PTHR43124">
    <property type="entry name" value="PURINE EFFLUX PUMP PBUE"/>
    <property type="match status" value="1"/>
</dbReference>